<dbReference type="Gene3D" id="1.10.287.110">
    <property type="entry name" value="DnaJ domain"/>
    <property type="match status" value="1"/>
</dbReference>
<evidence type="ECO:0000313" key="3">
    <source>
        <dbReference type="EMBL" id="KAH7576568.1"/>
    </source>
</evidence>
<feature type="domain" description="J" evidence="2">
    <location>
        <begin position="971"/>
        <end position="1048"/>
    </location>
</feature>
<feature type="region of interest" description="Disordered" evidence="1">
    <location>
        <begin position="106"/>
        <end position="510"/>
    </location>
</feature>
<gene>
    <name evidence="3" type="ORF">JRO89_XS01G0111200</name>
</gene>
<dbReference type="SUPFAM" id="SSF46565">
    <property type="entry name" value="Chaperone J-domain"/>
    <property type="match status" value="1"/>
</dbReference>
<dbReference type="Proteomes" id="UP000827721">
    <property type="component" value="Unassembled WGS sequence"/>
</dbReference>
<accession>A0ABQ8IIT2</accession>
<name>A0ABQ8IIT2_9ROSI</name>
<feature type="compositionally biased region" description="Low complexity" evidence="1">
    <location>
        <begin position="162"/>
        <end position="175"/>
    </location>
</feature>
<feature type="compositionally biased region" description="Basic and acidic residues" evidence="1">
    <location>
        <begin position="191"/>
        <end position="206"/>
    </location>
</feature>
<evidence type="ECO:0000313" key="4">
    <source>
        <dbReference type="Proteomes" id="UP000827721"/>
    </source>
</evidence>
<feature type="region of interest" description="Disordered" evidence="1">
    <location>
        <begin position="746"/>
        <end position="836"/>
    </location>
</feature>
<feature type="compositionally biased region" description="Low complexity" evidence="1">
    <location>
        <begin position="45"/>
        <end position="55"/>
    </location>
</feature>
<feature type="compositionally biased region" description="Pro residues" evidence="1">
    <location>
        <begin position="437"/>
        <end position="449"/>
    </location>
</feature>
<feature type="compositionally biased region" description="Low complexity" evidence="1">
    <location>
        <begin position="217"/>
        <end position="233"/>
    </location>
</feature>
<dbReference type="EMBL" id="JAFEMO010000001">
    <property type="protein sequence ID" value="KAH7576568.1"/>
    <property type="molecule type" value="Genomic_DNA"/>
</dbReference>
<organism evidence="3 4">
    <name type="scientific">Xanthoceras sorbifolium</name>
    <dbReference type="NCBI Taxonomy" id="99658"/>
    <lineage>
        <taxon>Eukaryota</taxon>
        <taxon>Viridiplantae</taxon>
        <taxon>Streptophyta</taxon>
        <taxon>Embryophyta</taxon>
        <taxon>Tracheophyta</taxon>
        <taxon>Spermatophyta</taxon>
        <taxon>Magnoliopsida</taxon>
        <taxon>eudicotyledons</taxon>
        <taxon>Gunneridae</taxon>
        <taxon>Pentapetalae</taxon>
        <taxon>rosids</taxon>
        <taxon>malvids</taxon>
        <taxon>Sapindales</taxon>
        <taxon>Sapindaceae</taxon>
        <taxon>Xanthoceroideae</taxon>
        <taxon>Xanthoceras</taxon>
    </lineage>
</organism>
<dbReference type="PROSITE" id="PS50076">
    <property type="entry name" value="DNAJ_2"/>
    <property type="match status" value="1"/>
</dbReference>
<feature type="compositionally biased region" description="Low complexity" evidence="1">
    <location>
        <begin position="472"/>
        <end position="497"/>
    </location>
</feature>
<feature type="compositionally biased region" description="Basic and acidic residues" evidence="1">
    <location>
        <begin position="538"/>
        <end position="657"/>
    </location>
</feature>
<dbReference type="PANTHER" id="PTHR23172">
    <property type="entry name" value="AUXILIN/CYCLIN G-ASSOCIATED KINASE-RELATED"/>
    <property type="match status" value="1"/>
</dbReference>
<feature type="compositionally biased region" description="Low complexity" evidence="1">
    <location>
        <begin position="792"/>
        <end position="805"/>
    </location>
</feature>
<feature type="region of interest" description="Disordered" evidence="1">
    <location>
        <begin position="537"/>
        <end position="657"/>
    </location>
</feature>
<feature type="region of interest" description="Disordered" evidence="1">
    <location>
        <begin position="691"/>
        <end position="728"/>
    </location>
</feature>
<evidence type="ECO:0000256" key="1">
    <source>
        <dbReference type="SAM" id="MobiDB-lite"/>
    </source>
</evidence>
<comment type="caution">
    <text evidence="3">The sequence shown here is derived from an EMBL/GenBank/DDBJ whole genome shotgun (WGS) entry which is preliminary data.</text>
</comment>
<feature type="compositionally biased region" description="Polar residues" evidence="1">
    <location>
        <begin position="391"/>
        <end position="410"/>
    </location>
</feature>
<feature type="compositionally biased region" description="Polar residues" evidence="1">
    <location>
        <begin position="825"/>
        <end position="836"/>
    </location>
</feature>
<feature type="compositionally biased region" description="Polar residues" evidence="1">
    <location>
        <begin position="106"/>
        <end position="121"/>
    </location>
</feature>
<dbReference type="InterPro" id="IPR036869">
    <property type="entry name" value="J_dom_sf"/>
</dbReference>
<feature type="region of interest" description="Disordered" evidence="1">
    <location>
        <begin position="1"/>
        <end position="63"/>
    </location>
</feature>
<feature type="compositionally biased region" description="Polar residues" evidence="1">
    <location>
        <begin position="234"/>
        <end position="246"/>
    </location>
</feature>
<sequence length="1070" mass="117748">MDDFPGLLARDFGFKPQGKSAPMAPPRNTTNNSSSSGFGLGSDYTKSSSLKSTSTVFDDHDRGDGLLFNDVFGGPPKYSSASAVDSSGGGGGGTAFDYDSIFKDSQNNNAAKSETPKSNSMPVYDKPVYDDDIFEGLPGVKRSSTSSAPAAASSKFDNVFASISGSPSIQQQQQRSARENSPFDDLLGNLGKKETESRAKPEKDVSVFDDLLPGFGRSSSPSTNRSTSESNRSQKPPSNSSKTASSVMDDPFVVLESTATPVGSSSGVFMDPLDEIGNLGGSRSSGVNGSSVSGGVFDDLDPLDSLGKSVPPVSTQVNKRGKDRSPLRTRSTSSTQSHHSKESTDRSPVEDSEGHSRNRTPVDNFSESHENPFDMPSVSTDSHRSAGRATSPPSYMSASPSKASQVNTTPKSEEIFESSDDVWLTVSEIPLFTQPTSAPPPSRPPPPRPTRVSRSEAGSFSSTNARKKVEFSSVSNSNQYSHSPRSARAATRSSVASQMDELEDFAMGRTQNNVNEFAEVPFGEDVESSVAAAAAMKEAMDRAEAKFRHAKEMRERESLKAARNKESVQLDRDERSMPDSQERELRERQERQHREREDEEREQRRFERERERVREIEREREEKEREQRRLEKERERAREIEDREKARQAVERATREARERAAAEARLKAERAAVDKANAAARERAERAAVQRVQAEARERAAADARDRAEKAATEARERANTEARDRAAALARAEAEVRLRAERAAVERAAKEARERAVAEARERAAAAAARANQNQPKNDNDLESFFSMGSRPSSAPRPRANSSDPMFDSQSKGGPEVGRRTSVGASSNMKKASSTTNIVDDLTSIFGASASQAGEFQDVEGETEERRRARLERHQRTQERAAKALAEKNERDLQVQRDQAERHDDRITELSKTPGLGHGHACTVCGYFFGSIKRISETLDAEIKRWAAGKEGNLRALLATLQYVLWPECGWQPVSLTDLITGASVKKVYRKATLCIHPDKVQQKGANLQQKYIAEKVFDLLKGEARGWAAMTDSEMAYRFNYSRFIQVAVNKMFFQKYASGSCNILLV</sequence>
<feature type="compositionally biased region" description="Low complexity" evidence="1">
    <location>
        <begin position="328"/>
        <end position="337"/>
    </location>
</feature>
<feature type="compositionally biased region" description="Polar residues" evidence="1">
    <location>
        <begin position="257"/>
        <end position="267"/>
    </location>
</feature>
<reference evidence="3 4" key="1">
    <citation type="submission" date="2021-02" db="EMBL/GenBank/DDBJ databases">
        <title>Plant Genome Project.</title>
        <authorList>
            <person name="Zhang R.-G."/>
        </authorList>
    </citation>
    <scope>NUCLEOTIDE SEQUENCE [LARGE SCALE GENOMIC DNA]</scope>
    <source>
        <tissue evidence="3">Leaves</tissue>
    </source>
</reference>
<dbReference type="PANTHER" id="PTHR23172:SF19">
    <property type="entry name" value="J DOMAIN-CONTAINING PROTEIN"/>
    <property type="match status" value="1"/>
</dbReference>
<protein>
    <recommendedName>
        <fullName evidence="2">J domain-containing protein</fullName>
    </recommendedName>
</protein>
<feature type="region of interest" description="Disordered" evidence="1">
    <location>
        <begin position="855"/>
        <end position="882"/>
    </location>
</feature>
<proteinExistence type="predicted"/>
<feature type="compositionally biased region" description="Low complexity" evidence="1">
    <location>
        <begin position="143"/>
        <end position="154"/>
    </location>
</feature>
<dbReference type="InterPro" id="IPR001623">
    <property type="entry name" value="DnaJ_domain"/>
</dbReference>
<feature type="compositionally biased region" description="Basic and acidic residues" evidence="1">
    <location>
        <begin position="746"/>
        <end position="766"/>
    </location>
</feature>
<feature type="compositionally biased region" description="Low complexity" evidence="1">
    <location>
        <begin position="281"/>
        <end position="296"/>
    </location>
</feature>
<evidence type="ECO:0000259" key="2">
    <source>
        <dbReference type="PROSITE" id="PS50076"/>
    </source>
</evidence>
<feature type="compositionally biased region" description="Basic and acidic residues" evidence="1">
    <location>
        <begin position="339"/>
        <end position="356"/>
    </location>
</feature>
<keyword evidence="4" id="KW-1185">Reference proteome</keyword>
<feature type="compositionally biased region" description="Basic and acidic residues" evidence="1">
    <location>
        <begin position="866"/>
        <end position="882"/>
    </location>
</feature>